<keyword evidence="1" id="KW-0472">Membrane</keyword>
<evidence type="ECO:0000313" key="2">
    <source>
        <dbReference type="EMBL" id="BDG10196.1"/>
    </source>
</evidence>
<feature type="transmembrane region" description="Helical" evidence="1">
    <location>
        <begin position="72"/>
        <end position="91"/>
    </location>
</feature>
<sequence>MRSGTVGRATALGQGAFWLATGLWPLVHYRSFEAVTGPKEDDWLVKTIGGLIAVVGATLLVAGLRGRPPREVAVLGAGAAAAISLADVVFVKRGRISKVYLLDVAAEAPFLAGWAADALA</sequence>
<reference evidence="3" key="1">
    <citation type="journal article" date="2022" name="Int. J. Syst. Evol. Microbiol.">
        <title>Anaeromyxobacter oryzae sp. nov., Anaeromyxobacter diazotrophicus sp. nov. and Anaeromyxobacter paludicola sp. nov., isolated from paddy soils.</title>
        <authorList>
            <person name="Itoh H."/>
            <person name="Xu Z."/>
            <person name="Mise K."/>
            <person name="Masuda Y."/>
            <person name="Ushijima N."/>
            <person name="Hayakawa C."/>
            <person name="Shiratori Y."/>
            <person name="Senoo K."/>
        </authorList>
    </citation>
    <scope>NUCLEOTIDE SEQUENCE [LARGE SCALE GENOMIC DNA]</scope>
    <source>
        <strain evidence="3">Red630</strain>
    </source>
</reference>
<proteinExistence type="predicted"/>
<feature type="transmembrane region" description="Helical" evidence="1">
    <location>
        <begin position="6"/>
        <end position="27"/>
    </location>
</feature>
<keyword evidence="1" id="KW-1133">Transmembrane helix</keyword>
<keyword evidence="1" id="KW-0812">Transmembrane</keyword>
<feature type="transmembrane region" description="Helical" evidence="1">
    <location>
        <begin position="48"/>
        <end position="66"/>
    </location>
</feature>
<name>A0ABM7XE80_9BACT</name>
<protein>
    <submittedName>
        <fullName evidence="2">Uncharacterized protein</fullName>
    </submittedName>
</protein>
<gene>
    <name evidence="2" type="ORF">AMPC_33090</name>
</gene>
<evidence type="ECO:0000313" key="3">
    <source>
        <dbReference type="Proteomes" id="UP001162734"/>
    </source>
</evidence>
<dbReference type="RefSeq" id="WP_248342589.1">
    <property type="nucleotide sequence ID" value="NZ_AP025592.1"/>
</dbReference>
<keyword evidence="3" id="KW-1185">Reference proteome</keyword>
<evidence type="ECO:0000256" key="1">
    <source>
        <dbReference type="SAM" id="Phobius"/>
    </source>
</evidence>
<accession>A0ABM7XE80</accession>
<dbReference type="Proteomes" id="UP001162734">
    <property type="component" value="Chromosome"/>
</dbReference>
<organism evidence="2 3">
    <name type="scientific">Anaeromyxobacter paludicola</name>
    <dbReference type="NCBI Taxonomy" id="2918171"/>
    <lineage>
        <taxon>Bacteria</taxon>
        <taxon>Pseudomonadati</taxon>
        <taxon>Myxococcota</taxon>
        <taxon>Myxococcia</taxon>
        <taxon>Myxococcales</taxon>
        <taxon>Cystobacterineae</taxon>
        <taxon>Anaeromyxobacteraceae</taxon>
        <taxon>Anaeromyxobacter</taxon>
    </lineage>
</organism>
<dbReference type="EMBL" id="AP025592">
    <property type="protein sequence ID" value="BDG10196.1"/>
    <property type="molecule type" value="Genomic_DNA"/>
</dbReference>